<dbReference type="SUPFAM" id="SSF51998">
    <property type="entry name" value="PFL-like glycyl radical enzymes"/>
    <property type="match status" value="1"/>
</dbReference>
<sequence length="100" mass="11322">MELGEFIEKTIEEAKRKGVSYEGIEPEQCPVHRFSVESGQCYGRVGKVDWCPVCGNAYCPGCGNHHVLQLSRITGYIQDVSGWNAAKQQELKDRKRYSIQ</sequence>
<reference evidence="1" key="1">
    <citation type="journal article" date="2020" name="bioRxiv">
        <title>A rank-normalized archaeal taxonomy based on genome phylogeny resolves widespread incomplete and uneven classifications.</title>
        <authorList>
            <person name="Rinke C."/>
            <person name="Chuvochina M."/>
            <person name="Mussig A.J."/>
            <person name="Chaumeil P.-A."/>
            <person name="Waite D.W."/>
            <person name="Whitman W.B."/>
            <person name="Parks D.H."/>
            <person name="Hugenholtz P."/>
        </authorList>
    </citation>
    <scope>NUCLEOTIDE SEQUENCE</scope>
    <source>
        <strain evidence="1">UBA12518</strain>
    </source>
</reference>
<dbReference type="GO" id="GO:0031250">
    <property type="term" value="C:anaerobic ribonucleoside-triphosphate reductase complex"/>
    <property type="evidence" value="ECO:0007669"/>
    <property type="project" value="TreeGrafter"/>
</dbReference>
<dbReference type="GO" id="GO:0009265">
    <property type="term" value="P:2'-deoxyribonucleotide biosynthetic process"/>
    <property type="evidence" value="ECO:0007669"/>
    <property type="project" value="TreeGrafter"/>
</dbReference>
<evidence type="ECO:0000313" key="2">
    <source>
        <dbReference type="Proteomes" id="UP000600363"/>
    </source>
</evidence>
<dbReference type="RefSeq" id="WP_052353189.1">
    <property type="nucleotide sequence ID" value="NZ_DUIH01000009.1"/>
</dbReference>
<dbReference type="PANTHER" id="PTHR21075">
    <property type="entry name" value="ANAEROBIC RIBONUCLEOSIDE-TRIPHOSPHATE REDUCTASE"/>
    <property type="match status" value="1"/>
</dbReference>
<protein>
    <submittedName>
        <fullName evidence="1">Uncharacterized protein</fullName>
    </submittedName>
</protein>
<dbReference type="PANTHER" id="PTHR21075:SF0">
    <property type="entry name" value="ANAEROBIC RIBONUCLEOSIDE-TRIPHOSPHATE REDUCTASE"/>
    <property type="match status" value="1"/>
</dbReference>
<dbReference type="GO" id="GO:0008998">
    <property type="term" value="F:ribonucleoside-triphosphate reductase (thioredoxin) activity"/>
    <property type="evidence" value="ECO:0007669"/>
    <property type="project" value="InterPro"/>
</dbReference>
<dbReference type="AlphaFoldDB" id="A0A832RXX8"/>
<dbReference type="GO" id="GO:0006260">
    <property type="term" value="P:DNA replication"/>
    <property type="evidence" value="ECO:0007669"/>
    <property type="project" value="InterPro"/>
</dbReference>
<dbReference type="Proteomes" id="UP000600363">
    <property type="component" value="Unassembled WGS sequence"/>
</dbReference>
<accession>A0A832RXX8</accession>
<gene>
    <name evidence="1" type="ORF">HA299_02215</name>
</gene>
<comment type="caution">
    <text evidence="1">The sequence shown here is derived from an EMBL/GenBank/DDBJ whole genome shotgun (WGS) entry which is preliminary data.</text>
</comment>
<dbReference type="InterPro" id="IPR012833">
    <property type="entry name" value="NrdD"/>
</dbReference>
<evidence type="ECO:0000313" key="1">
    <source>
        <dbReference type="EMBL" id="HIH69426.1"/>
    </source>
</evidence>
<dbReference type="Pfam" id="PF13597">
    <property type="entry name" value="NRDD"/>
    <property type="match status" value="1"/>
</dbReference>
<dbReference type="GO" id="GO:0004748">
    <property type="term" value="F:ribonucleoside-diphosphate reductase activity, thioredoxin disulfide as acceptor"/>
    <property type="evidence" value="ECO:0007669"/>
    <property type="project" value="TreeGrafter"/>
</dbReference>
<proteinExistence type="predicted"/>
<organism evidence="1 2">
    <name type="scientific">Methermicoccus shengliensis</name>
    <dbReference type="NCBI Taxonomy" id="660064"/>
    <lineage>
        <taxon>Archaea</taxon>
        <taxon>Methanobacteriati</taxon>
        <taxon>Methanobacteriota</taxon>
        <taxon>Stenosarchaea group</taxon>
        <taxon>Methanomicrobia</taxon>
        <taxon>Methanosarcinales</taxon>
        <taxon>Methermicoccaceae</taxon>
        <taxon>Methermicoccus</taxon>
    </lineage>
</organism>
<name>A0A832RXX8_9EURY</name>
<dbReference type="EMBL" id="DUIH01000009">
    <property type="protein sequence ID" value="HIH69426.1"/>
    <property type="molecule type" value="Genomic_DNA"/>
</dbReference>